<dbReference type="PANTHER" id="PTHR11834:SF0">
    <property type="entry name" value="PROTEIN SCALLOPED"/>
    <property type="match status" value="1"/>
</dbReference>
<proteinExistence type="inferred from homology"/>
<evidence type="ECO:0000313" key="9">
    <source>
        <dbReference type="EMBL" id="KAG7194152.1"/>
    </source>
</evidence>
<feature type="region of interest" description="Disordered" evidence="7">
    <location>
        <begin position="825"/>
        <end position="863"/>
    </location>
</feature>
<dbReference type="InterPro" id="IPR038096">
    <property type="entry name" value="TEA/ATTS_sf"/>
</dbReference>
<evidence type="ECO:0000256" key="6">
    <source>
        <dbReference type="PROSITE-ProRule" id="PRU00505"/>
    </source>
</evidence>
<dbReference type="Proteomes" id="UP000790833">
    <property type="component" value="Unassembled WGS sequence"/>
</dbReference>
<dbReference type="PRINTS" id="PR00065">
    <property type="entry name" value="TEADOMAIN"/>
</dbReference>
<sequence>MSQTPASTPSRAKNLPLIVDIAIGNDGKQLYQVHESAKGEVKDMPRSSTGFEKAAEVGSHDSMYNTQPNGSNATTTVYSNMTSDGNGPVKSDLGSAPDDVGNLDLAYSESMSAIDQYKQDTNDHPNQNYHSSITDTKLPITVKKEIDNLSPTSLEREPGTYHNPPQYYPFQSQGHSHEPVSSFQPPHPPPPQTYFYDSEAMDGHGPHHGNPMIASGTSDSMPIEYHVSNAAEDLANSGLLLDSASKIPESDIWSEDVSEAFEEILAIIPKNGLNKIKISGRSCGRNELISDYILTKTGKHRSRKQVSSHIQVIKNLGQKQNIIKLIKDGPVFNTEEERIANSKKFEAIFSKINLNKSLGLNGDSLKAPENSSVVGLGYSRKRSYEQLSTTATTDKRQKSAPIRQYAISNFFISLYDDYNSSPITLCIQKDNSEFKNLKLKGDANISTRFPGLLQFQDNNIPIIHTMVNLKYPTQVASPEFFEKGLKTNISVQELNYGAGGSDGGALSIFSSVYSYGNEVLKFNEENFMLGKNHPFLHKFWLFYLSKLVGKSDEDIANALKSLTIKQVAFSPSKKQANSGIISKLRIKAVLLWEFASATDLNDATTVSTKLLLPSAESLPLNYNHGGQPLPVAHQFSPEPPITHHQGDSGVMSLPSATEYLPVNSNVPGNPNLPGGVNYTTVPTSYGPPDSATAYQEQPLGGHQGNNQFQVQSKFQNLQEVANQNLSTRSASYPMVQPSVQKHLHIPLQPPPPPPPIPAQTLQPQMIPSFDNVATMPIGGLNDLHRYPHPSAKVDLMTTAIHHKKTPGGYPPMHLTETNALQPIIQEEGSYQSPPLKEPPHNLGEDGSGYKPVYYPDTYVSDLS</sequence>
<evidence type="ECO:0000256" key="2">
    <source>
        <dbReference type="ARBA" id="ARBA00008421"/>
    </source>
</evidence>
<dbReference type="Pfam" id="PF01285">
    <property type="entry name" value="TEA"/>
    <property type="match status" value="1"/>
</dbReference>
<evidence type="ECO:0000256" key="1">
    <source>
        <dbReference type="ARBA" id="ARBA00004123"/>
    </source>
</evidence>
<dbReference type="GeneID" id="66118234"/>
<dbReference type="GO" id="GO:0005667">
    <property type="term" value="C:transcription regulator complex"/>
    <property type="evidence" value="ECO:0007669"/>
    <property type="project" value="TreeGrafter"/>
</dbReference>
<dbReference type="EMBL" id="JAHMUF010000008">
    <property type="protein sequence ID" value="KAG7194152.1"/>
    <property type="molecule type" value="Genomic_DNA"/>
</dbReference>
<evidence type="ECO:0000256" key="4">
    <source>
        <dbReference type="ARBA" id="ARBA00023163"/>
    </source>
</evidence>
<dbReference type="InterPro" id="IPR000818">
    <property type="entry name" value="TEA/ATTS_dom"/>
</dbReference>
<dbReference type="SMART" id="SM00426">
    <property type="entry name" value="TEA"/>
    <property type="match status" value="1"/>
</dbReference>
<evidence type="ECO:0000313" key="10">
    <source>
        <dbReference type="Proteomes" id="UP000790833"/>
    </source>
</evidence>
<dbReference type="GO" id="GO:0000978">
    <property type="term" value="F:RNA polymerase II cis-regulatory region sequence-specific DNA binding"/>
    <property type="evidence" value="ECO:0007669"/>
    <property type="project" value="TreeGrafter"/>
</dbReference>
<gene>
    <name evidence="9" type="ORF">KQ657_004860</name>
</gene>
<accession>A0A9P7VA87</accession>
<reference evidence="9" key="1">
    <citation type="submission" date="2021-03" db="EMBL/GenBank/DDBJ databases">
        <authorList>
            <person name="Palmer J.M."/>
        </authorList>
    </citation>
    <scope>NUCLEOTIDE SEQUENCE</scope>
    <source>
        <strain evidence="9">ARV_011</strain>
    </source>
</reference>
<organism evidence="9 10">
    <name type="scientific">Scheffersomyces spartinae</name>
    <dbReference type="NCBI Taxonomy" id="45513"/>
    <lineage>
        <taxon>Eukaryota</taxon>
        <taxon>Fungi</taxon>
        <taxon>Dikarya</taxon>
        <taxon>Ascomycota</taxon>
        <taxon>Saccharomycotina</taxon>
        <taxon>Pichiomycetes</taxon>
        <taxon>Debaryomycetaceae</taxon>
        <taxon>Scheffersomyces</taxon>
    </lineage>
</organism>
<keyword evidence="4" id="KW-0804">Transcription</keyword>
<dbReference type="GO" id="GO:0005634">
    <property type="term" value="C:nucleus"/>
    <property type="evidence" value="ECO:0007669"/>
    <property type="project" value="UniProtKB-SubCell"/>
</dbReference>
<comment type="caution">
    <text evidence="9">The sequence shown here is derived from an EMBL/GenBank/DDBJ whole genome shotgun (WGS) entry which is preliminary data.</text>
</comment>
<comment type="subcellular location">
    <subcellularLocation>
        <location evidence="1">Nucleus</location>
    </subcellularLocation>
</comment>
<evidence type="ECO:0000256" key="5">
    <source>
        <dbReference type="ARBA" id="ARBA00023242"/>
    </source>
</evidence>
<dbReference type="AlphaFoldDB" id="A0A9P7VA87"/>
<dbReference type="RefSeq" id="XP_043049699.1">
    <property type="nucleotide sequence ID" value="XM_043195526.1"/>
</dbReference>
<dbReference type="Gene3D" id="6.10.20.40">
    <property type="entry name" value="TEA/ATTS domain"/>
    <property type="match status" value="1"/>
</dbReference>
<dbReference type="PROSITE" id="PS51088">
    <property type="entry name" value="TEA_2"/>
    <property type="match status" value="1"/>
</dbReference>
<dbReference type="OrthoDB" id="10006572at2759"/>
<name>A0A9P7VA87_9ASCO</name>
<dbReference type="InterPro" id="IPR050937">
    <property type="entry name" value="TEC1_TEAD_TF"/>
</dbReference>
<evidence type="ECO:0000256" key="7">
    <source>
        <dbReference type="SAM" id="MobiDB-lite"/>
    </source>
</evidence>
<evidence type="ECO:0000259" key="8">
    <source>
        <dbReference type="PROSITE" id="PS51088"/>
    </source>
</evidence>
<dbReference type="GO" id="GO:0000981">
    <property type="term" value="F:DNA-binding transcription factor activity, RNA polymerase II-specific"/>
    <property type="evidence" value="ECO:0007669"/>
    <property type="project" value="TreeGrafter"/>
</dbReference>
<keyword evidence="3" id="KW-0805">Transcription regulation</keyword>
<keyword evidence="10" id="KW-1185">Reference proteome</keyword>
<comment type="similarity">
    <text evidence="2">Belongs to the TEC1 family.</text>
</comment>
<evidence type="ECO:0000256" key="3">
    <source>
        <dbReference type="ARBA" id="ARBA00023015"/>
    </source>
</evidence>
<keyword evidence="5" id="KW-0539">Nucleus</keyword>
<dbReference type="PANTHER" id="PTHR11834">
    <property type="entry name" value="TRANSCRIPTIONAL ENHANCER FACTOR TEF RELATED"/>
    <property type="match status" value="1"/>
</dbReference>
<feature type="domain" description="TEA" evidence="8">
    <location>
        <begin position="246"/>
        <end position="320"/>
    </location>
</feature>
<feature type="DNA-binding region" description="TEA" evidence="6">
    <location>
        <begin position="246"/>
        <end position="320"/>
    </location>
</feature>
<protein>
    <recommendedName>
        <fullName evidence="8">TEA domain-containing protein</fullName>
    </recommendedName>
</protein>